<protein>
    <submittedName>
        <fullName evidence="3">Acyltransferase family protein</fullName>
    </submittedName>
</protein>
<dbReference type="Proteomes" id="UP001207116">
    <property type="component" value="Unassembled WGS sequence"/>
</dbReference>
<dbReference type="AlphaFoldDB" id="A0AAE3SNH3"/>
<dbReference type="PANTHER" id="PTHR36927">
    <property type="entry name" value="BLR4337 PROTEIN"/>
    <property type="match status" value="1"/>
</dbReference>
<keyword evidence="4" id="KW-1185">Reference proteome</keyword>
<keyword evidence="3" id="KW-0808">Transferase</keyword>
<gene>
    <name evidence="3" type="ORF">OO016_02545</name>
</gene>
<dbReference type="InterPro" id="IPR050623">
    <property type="entry name" value="Glucan_succinyl_AcylTrfase"/>
</dbReference>
<feature type="transmembrane region" description="Helical" evidence="1">
    <location>
        <begin position="201"/>
        <end position="219"/>
    </location>
</feature>
<feature type="transmembrane region" description="Helical" evidence="1">
    <location>
        <begin position="20"/>
        <end position="37"/>
    </location>
</feature>
<keyword evidence="1" id="KW-0472">Membrane</keyword>
<feature type="transmembrane region" description="Helical" evidence="1">
    <location>
        <begin position="162"/>
        <end position="180"/>
    </location>
</feature>
<dbReference type="Pfam" id="PF01757">
    <property type="entry name" value="Acyl_transf_3"/>
    <property type="match status" value="1"/>
</dbReference>
<proteinExistence type="predicted"/>
<feature type="transmembrane region" description="Helical" evidence="1">
    <location>
        <begin position="263"/>
        <end position="281"/>
    </location>
</feature>
<dbReference type="EMBL" id="JAPFQP010000001">
    <property type="protein sequence ID" value="MCX2718472.1"/>
    <property type="molecule type" value="Genomic_DNA"/>
</dbReference>
<dbReference type="PANTHER" id="PTHR36927:SF1">
    <property type="entry name" value="MDO-LIKE PROTEIN"/>
    <property type="match status" value="1"/>
</dbReference>
<feature type="transmembrane region" description="Helical" evidence="1">
    <location>
        <begin position="327"/>
        <end position="347"/>
    </location>
</feature>
<evidence type="ECO:0000256" key="1">
    <source>
        <dbReference type="SAM" id="Phobius"/>
    </source>
</evidence>
<accession>A0AAE3SNH3</accession>
<feature type="transmembrane region" description="Helical" evidence="1">
    <location>
        <begin position="98"/>
        <end position="119"/>
    </location>
</feature>
<keyword evidence="1" id="KW-0812">Transmembrane</keyword>
<feature type="transmembrane region" description="Helical" evidence="1">
    <location>
        <begin position="353"/>
        <end position="375"/>
    </location>
</feature>
<evidence type="ECO:0000313" key="4">
    <source>
        <dbReference type="Proteomes" id="UP001207116"/>
    </source>
</evidence>
<dbReference type="GO" id="GO:0016747">
    <property type="term" value="F:acyltransferase activity, transferring groups other than amino-acyl groups"/>
    <property type="evidence" value="ECO:0007669"/>
    <property type="project" value="InterPro"/>
</dbReference>
<evidence type="ECO:0000259" key="2">
    <source>
        <dbReference type="Pfam" id="PF01757"/>
    </source>
</evidence>
<organism evidence="3 4">
    <name type="scientific">Lentiprolixibacter aurantiacus</name>
    <dbReference type="NCBI Taxonomy" id="2993939"/>
    <lineage>
        <taxon>Bacteria</taxon>
        <taxon>Pseudomonadati</taxon>
        <taxon>Bacteroidota</taxon>
        <taxon>Flavobacteriia</taxon>
        <taxon>Flavobacteriales</taxon>
        <taxon>Flavobacteriaceae</taxon>
        <taxon>Lentiprolixibacter</taxon>
    </lineage>
</organism>
<reference evidence="3" key="1">
    <citation type="submission" date="2022-11" db="EMBL/GenBank/DDBJ databases">
        <title>The characterization of three novel Bacteroidetes species and genomic analysis of their roles in tidal elemental geochemical cycles.</title>
        <authorList>
            <person name="Ma K.-J."/>
        </authorList>
    </citation>
    <scope>NUCLEOTIDE SEQUENCE</scope>
    <source>
        <strain evidence="3">M415</strain>
    </source>
</reference>
<comment type="caution">
    <text evidence="3">The sequence shown here is derived from an EMBL/GenBank/DDBJ whole genome shotgun (WGS) entry which is preliminary data.</text>
</comment>
<feature type="domain" description="Acyltransferase 3" evidence="2">
    <location>
        <begin position="12"/>
        <end position="372"/>
    </location>
</feature>
<keyword evidence="1" id="KW-1133">Transmembrane helix</keyword>
<feature type="transmembrane region" description="Helical" evidence="1">
    <location>
        <begin position="234"/>
        <end position="251"/>
    </location>
</feature>
<dbReference type="RefSeq" id="WP_266010572.1">
    <property type="nucleotide sequence ID" value="NZ_JAPFQP010000001.1"/>
</dbReference>
<keyword evidence="3" id="KW-0012">Acyltransferase</keyword>
<dbReference type="InterPro" id="IPR002656">
    <property type="entry name" value="Acyl_transf_3_dom"/>
</dbReference>
<evidence type="ECO:0000313" key="3">
    <source>
        <dbReference type="EMBL" id="MCX2718472.1"/>
    </source>
</evidence>
<name>A0AAE3SNH3_9FLAO</name>
<sequence length="412" mass="47325">MKTHPSKTERLHALDSLRAIMMMLGIVLHSAITYIGGNPSPGWPTRDSTTDSALMEWILYIIHNFRMPIFMVIAGFFASLLFFDRSPKRMLVNRMKRILFPFAVFLILLWPLVNASFWFSNQVFGFADPLGATKGSQLVNSFAATFTDLSALIPERTMHLWFLYYLIMFSVASYALAQLFKNFPVVTEKTTAILDVLLKRPLAKVIVSIALTFGILLFMDREWVATSLSFVPDLNTFVFYFFFYMCGWILFKSKHLLSTFMKYDWALTILGTAIYTAYFLADTDSLAAEVHMLINATCVWLFIFGITGLFLRYFSNHSARMRYISDSSYWVYLLHLPLTALLPGLIGKWNAPAIIKFSIVVLVTTFICFLTYHYLVRSTFIGKFLNGRKYSRRISDIKKAEVVTQLKPAMDK</sequence>
<feature type="transmembrane region" description="Helical" evidence="1">
    <location>
        <begin position="293"/>
        <end position="315"/>
    </location>
</feature>
<feature type="transmembrane region" description="Helical" evidence="1">
    <location>
        <begin position="57"/>
        <end position="83"/>
    </location>
</feature>